<dbReference type="Gene3D" id="3.30.40.10">
    <property type="entry name" value="Zinc/RING finger domain, C3HC4 (zinc finger)"/>
    <property type="match status" value="1"/>
</dbReference>
<dbReference type="PROSITE" id="PS51044">
    <property type="entry name" value="ZF_SP_RING"/>
    <property type="match status" value="1"/>
</dbReference>
<feature type="domain" description="SP-RING-type" evidence="6">
    <location>
        <begin position="480"/>
        <end position="561"/>
    </location>
</feature>
<dbReference type="OrthoDB" id="27975at2759"/>
<dbReference type="CDD" id="cd16650">
    <property type="entry name" value="SP-RING_PIAS-like"/>
    <property type="match status" value="1"/>
</dbReference>
<gene>
    <name evidence="7" type="ORF">BSAL_05195</name>
</gene>
<dbReference type="VEuPathDB" id="TriTrypDB:BSAL_05195"/>
<proteinExistence type="predicted"/>
<organism evidence="7 8">
    <name type="scientific">Bodo saltans</name>
    <name type="common">Flagellated protozoan</name>
    <dbReference type="NCBI Taxonomy" id="75058"/>
    <lineage>
        <taxon>Eukaryota</taxon>
        <taxon>Discoba</taxon>
        <taxon>Euglenozoa</taxon>
        <taxon>Kinetoplastea</taxon>
        <taxon>Metakinetoplastina</taxon>
        <taxon>Eubodonida</taxon>
        <taxon>Bodonidae</taxon>
        <taxon>Bodo</taxon>
    </lineage>
</organism>
<evidence type="ECO:0000256" key="3">
    <source>
        <dbReference type="ARBA" id="ARBA00022833"/>
    </source>
</evidence>
<dbReference type="GO" id="GO:0008270">
    <property type="term" value="F:zinc ion binding"/>
    <property type="evidence" value="ECO:0007669"/>
    <property type="project" value="UniProtKB-KW"/>
</dbReference>
<reference evidence="8" key="1">
    <citation type="submission" date="2015-09" db="EMBL/GenBank/DDBJ databases">
        <authorList>
            <consortium name="Pathogen Informatics"/>
        </authorList>
    </citation>
    <scope>NUCLEOTIDE SEQUENCE [LARGE SCALE GENOMIC DNA]</scope>
    <source>
        <strain evidence="8">Lake Konstanz</strain>
    </source>
</reference>
<feature type="compositionally biased region" description="Acidic residues" evidence="5">
    <location>
        <begin position="598"/>
        <end position="613"/>
    </location>
</feature>
<dbReference type="AlphaFoldDB" id="A0A0S4J3Y9"/>
<dbReference type="GO" id="GO:0016925">
    <property type="term" value="P:protein sumoylation"/>
    <property type="evidence" value="ECO:0007669"/>
    <property type="project" value="TreeGrafter"/>
</dbReference>
<sequence>MAIKRRRSGVQPLLTPAASSERLGASPVVDLADTPVANSWLSTAEWARLYRCTRPTKMTQQSFQLAAQSGNLDDLKADVIHKLCRELKHIMTEHGWLEEVRLLSNQPRKSEGVQLIRQGVSMSIEAKAAAMSQQQQQQGVAESAPVAPIAEAPAIVAESHRPSSGERLLAAVLAAKQHNQAKSDHAPRPVSAPQLDQEDNGLISSPKPPLSSSSFDYLSRFPHSSSHVAQQLSTVPAANGRSGAHAVRGSTLKSSVEAAAAALATAPLLHTVSRSAAPLISSSNACPSALASSIPKPLPPLQAAFGTPSELELYSSPMAKVMVILKRFQLRMGSYPVRFEIPSQYLADIAARRLRVHVIPMVANQPSVWPKIKEVFVFINERNVQTSWKRAWPARKSVDVTKAYLPLDVTQYLLNPLHQIQRLQLDCFNHEFCGSFSVVLVAPRTEMDVMGEWKDQLTRGAAELQPFYESMMRIDNAAGDDDDVTCEVPTVALKCPISQTRILVPARGRHCRHLQCIDFAAFLRYCHISCYWNCPLCDATMRLRDVIVDGPFYDMLQKSSSAGWTHAQLVTDETKRAGAHMFWTQSEKHKSNAVDLSSSDDEDREEEEEEVEGDAAAGQPLRRKRRVEEGEGGSPIVSGLDASGSAEEPICL</sequence>
<dbReference type="PANTHER" id="PTHR10782:SF96">
    <property type="entry name" value="SP-RING-TYPE DOMAIN-CONTAINING PROTEIN"/>
    <property type="match status" value="1"/>
</dbReference>
<dbReference type="EMBL" id="CYKH01000770">
    <property type="protein sequence ID" value="CUG36691.1"/>
    <property type="molecule type" value="Genomic_DNA"/>
</dbReference>
<dbReference type="GO" id="GO:0061665">
    <property type="term" value="F:SUMO ligase activity"/>
    <property type="evidence" value="ECO:0007669"/>
    <property type="project" value="TreeGrafter"/>
</dbReference>
<keyword evidence="2 4" id="KW-0863">Zinc-finger</keyword>
<evidence type="ECO:0000259" key="6">
    <source>
        <dbReference type="PROSITE" id="PS51044"/>
    </source>
</evidence>
<name>A0A0S4J3Y9_BODSA</name>
<evidence type="ECO:0000256" key="5">
    <source>
        <dbReference type="SAM" id="MobiDB-lite"/>
    </source>
</evidence>
<evidence type="ECO:0000256" key="2">
    <source>
        <dbReference type="ARBA" id="ARBA00022771"/>
    </source>
</evidence>
<dbReference type="GO" id="GO:0000785">
    <property type="term" value="C:chromatin"/>
    <property type="evidence" value="ECO:0007669"/>
    <property type="project" value="TreeGrafter"/>
</dbReference>
<protein>
    <submittedName>
        <fullName evidence="7">Zinc finger protein, putative</fullName>
    </submittedName>
</protein>
<keyword evidence="1" id="KW-0479">Metal-binding</keyword>
<feature type="region of interest" description="Disordered" evidence="5">
    <location>
        <begin position="177"/>
        <end position="211"/>
    </location>
</feature>
<evidence type="ECO:0000313" key="8">
    <source>
        <dbReference type="Proteomes" id="UP000051952"/>
    </source>
</evidence>
<dbReference type="InterPro" id="IPR013083">
    <property type="entry name" value="Znf_RING/FYVE/PHD"/>
</dbReference>
<evidence type="ECO:0000256" key="4">
    <source>
        <dbReference type="PROSITE-ProRule" id="PRU00452"/>
    </source>
</evidence>
<accession>A0A0S4J3Y9</accession>
<evidence type="ECO:0000256" key="1">
    <source>
        <dbReference type="ARBA" id="ARBA00022723"/>
    </source>
</evidence>
<dbReference type="Proteomes" id="UP000051952">
    <property type="component" value="Unassembled WGS sequence"/>
</dbReference>
<dbReference type="PANTHER" id="PTHR10782">
    <property type="entry name" value="ZINC FINGER MIZ DOMAIN-CONTAINING PROTEIN"/>
    <property type="match status" value="1"/>
</dbReference>
<dbReference type="Pfam" id="PF02891">
    <property type="entry name" value="zf-MIZ"/>
    <property type="match status" value="1"/>
</dbReference>
<keyword evidence="3" id="KW-0862">Zinc</keyword>
<dbReference type="InterPro" id="IPR004181">
    <property type="entry name" value="Znf_MIZ"/>
</dbReference>
<feature type="region of interest" description="Disordered" evidence="5">
    <location>
        <begin position="588"/>
        <end position="652"/>
    </location>
</feature>
<keyword evidence="8" id="KW-1185">Reference proteome</keyword>
<evidence type="ECO:0000313" key="7">
    <source>
        <dbReference type="EMBL" id="CUG36691.1"/>
    </source>
</evidence>